<dbReference type="InterPro" id="IPR049883">
    <property type="entry name" value="NOTCH1_EGF-like"/>
</dbReference>
<evidence type="ECO:0000313" key="10">
    <source>
        <dbReference type="Ensembl" id="ENSEBUP00000011127.1"/>
    </source>
</evidence>
<dbReference type="GeneTree" id="ENSGT00810000125439"/>
<evidence type="ECO:0000313" key="11">
    <source>
        <dbReference type="Proteomes" id="UP000694388"/>
    </source>
</evidence>
<dbReference type="GO" id="GO:0008201">
    <property type="term" value="F:heparin binding"/>
    <property type="evidence" value="ECO:0007669"/>
    <property type="project" value="TreeGrafter"/>
</dbReference>
<dbReference type="GO" id="GO:0005509">
    <property type="term" value="F:calcium ion binding"/>
    <property type="evidence" value="ECO:0007669"/>
    <property type="project" value="InterPro"/>
</dbReference>
<dbReference type="GO" id="GO:0005737">
    <property type="term" value="C:cytoplasm"/>
    <property type="evidence" value="ECO:0007669"/>
    <property type="project" value="TreeGrafter"/>
</dbReference>
<dbReference type="SUPFAM" id="SSF57184">
    <property type="entry name" value="Growth factor receptor domain"/>
    <property type="match status" value="1"/>
</dbReference>
<dbReference type="PROSITE" id="PS00010">
    <property type="entry name" value="ASX_HYDROXYL"/>
    <property type="match status" value="3"/>
</dbReference>
<comment type="caution">
    <text evidence="7">Lacks conserved residue(s) required for the propagation of feature annotation.</text>
</comment>
<keyword evidence="3" id="KW-0677">Repeat</keyword>
<feature type="domain" description="EGF-like" evidence="8">
    <location>
        <begin position="523"/>
        <end position="561"/>
    </location>
</feature>
<dbReference type="SUPFAM" id="SSF57196">
    <property type="entry name" value="EGF/Laminin"/>
    <property type="match status" value="3"/>
</dbReference>
<evidence type="ECO:0000256" key="4">
    <source>
        <dbReference type="ARBA" id="ARBA00022837"/>
    </source>
</evidence>
<dbReference type="InterPro" id="IPR000742">
    <property type="entry name" value="EGF"/>
</dbReference>
<evidence type="ECO:0000256" key="1">
    <source>
        <dbReference type="ARBA" id="ARBA00022536"/>
    </source>
</evidence>
<dbReference type="OMA" id="WNLECPP"/>
<dbReference type="InterPro" id="IPR000152">
    <property type="entry name" value="EGF-type_Asp/Asn_hydroxyl_site"/>
</dbReference>
<feature type="domain" description="EGF-like" evidence="8">
    <location>
        <begin position="408"/>
        <end position="449"/>
    </location>
</feature>
<protein>
    <submittedName>
        <fullName evidence="10">Neural EGFL like 1</fullName>
    </submittedName>
</protein>
<dbReference type="InterPro" id="IPR001007">
    <property type="entry name" value="VWF_dom"/>
</dbReference>
<evidence type="ECO:0000256" key="7">
    <source>
        <dbReference type="PROSITE-ProRule" id="PRU00076"/>
    </source>
</evidence>
<dbReference type="Pfam" id="PF00093">
    <property type="entry name" value="VWC"/>
    <property type="match status" value="2"/>
</dbReference>
<dbReference type="PROSITE" id="PS00022">
    <property type="entry name" value="EGF_1"/>
    <property type="match status" value="1"/>
</dbReference>
<dbReference type="SMART" id="SM00181">
    <property type="entry name" value="EGF"/>
    <property type="match status" value="6"/>
</dbReference>
<feature type="domain" description="VWFC" evidence="9">
    <location>
        <begin position="666"/>
        <end position="724"/>
    </location>
</feature>
<feature type="domain" description="EGF-like" evidence="8">
    <location>
        <begin position="450"/>
        <end position="490"/>
    </location>
</feature>
<dbReference type="InterPro" id="IPR024731">
    <property type="entry name" value="NELL2-like_EGF"/>
</dbReference>
<dbReference type="InterPro" id="IPR051586">
    <property type="entry name" value="PKC-binding_NELL"/>
</dbReference>
<evidence type="ECO:0000259" key="8">
    <source>
        <dbReference type="PROSITE" id="PS50026"/>
    </source>
</evidence>
<keyword evidence="5 7" id="KW-1015">Disulfide bond</keyword>
<feature type="domain" description="EGF-like" evidence="8">
    <location>
        <begin position="365"/>
        <end position="407"/>
    </location>
</feature>
<dbReference type="AlphaFoldDB" id="A0A8C4Q7B1"/>
<dbReference type="Gene3D" id="2.10.70.10">
    <property type="entry name" value="Complement Module, domain 1"/>
    <property type="match status" value="2"/>
</dbReference>
<dbReference type="InterPro" id="IPR001791">
    <property type="entry name" value="Laminin_G"/>
</dbReference>
<feature type="disulfide bond" evidence="7">
    <location>
        <begin position="511"/>
        <end position="520"/>
    </location>
</feature>
<dbReference type="Pfam" id="PF07645">
    <property type="entry name" value="EGF_CA"/>
    <property type="match status" value="3"/>
</dbReference>
<dbReference type="PANTHER" id="PTHR24042:SF5">
    <property type="entry name" value="EGF-LIKE CALCIUM-BINDING DOMAIN-CONTAINING PROTEIN"/>
    <property type="match status" value="1"/>
</dbReference>
<keyword evidence="2" id="KW-0732">Signal</keyword>
<dbReference type="PROSITE" id="PS01208">
    <property type="entry name" value="VWFC_1"/>
    <property type="match status" value="2"/>
</dbReference>
<dbReference type="InterPro" id="IPR013320">
    <property type="entry name" value="ConA-like_dom_sf"/>
</dbReference>
<dbReference type="GO" id="GO:0005615">
    <property type="term" value="C:extracellular space"/>
    <property type="evidence" value="ECO:0007669"/>
    <property type="project" value="TreeGrafter"/>
</dbReference>
<dbReference type="PROSITE" id="PS01186">
    <property type="entry name" value="EGF_2"/>
    <property type="match status" value="3"/>
</dbReference>
<dbReference type="FunFam" id="2.10.25.10:FF:000038">
    <property type="entry name" value="Fibrillin 2"/>
    <property type="match status" value="3"/>
</dbReference>
<keyword evidence="4" id="KW-0106">Calcium</keyword>
<evidence type="ECO:0000259" key="9">
    <source>
        <dbReference type="PROSITE" id="PS50184"/>
    </source>
</evidence>
<dbReference type="Ensembl" id="ENSEBUT00000011687.1">
    <property type="protein sequence ID" value="ENSEBUP00000011127.1"/>
    <property type="gene ID" value="ENSEBUG00000007123.1"/>
</dbReference>
<reference evidence="10" key="2">
    <citation type="submission" date="2025-09" db="UniProtKB">
        <authorList>
            <consortium name="Ensembl"/>
        </authorList>
    </citation>
    <scope>IDENTIFICATION</scope>
</reference>
<dbReference type="Pfam" id="PF02210">
    <property type="entry name" value="Laminin_G_2"/>
    <property type="match status" value="1"/>
</dbReference>
<dbReference type="SUPFAM" id="SSF49899">
    <property type="entry name" value="Concanavalin A-like lectins/glucanases"/>
    <property type="match status" value="1"/>
</dbReference>
<accession>A0A8C4Q7B1</accession>
<dbReference type="SUPFAM" id="SSF57603">
    <property type="entry name" value="FnI-like domain"/>
    <property type="match status" value="2"/>
</dbReference>
<proteinExistence type="predicted"/>
<sequence>PPPLRMNIMEAMGMSNASEGVSSVSCLLGADGKAFLLEGIRRKLRASEDVSRQVAELLHNKSQVTVIVTLKQEPFTSGVLFSIRGVQKRYLEVESSGTKAEVRVQFQSANRSLSQTFSYQMADGTAHRLALTLGPRQILMHVDCNRIYEYRGKSVDLEIPPDTSLWLGQRHQHHGLFKVGAILLPNHGAWICPACPSCSDFHRMVQNIMDLQGLLARMADKLRGAERRLSATEKCRCERMCDVEGELRHDGDSWERGCKSCTCENGTVVCERLLCPQPLCTADSVAIYIPQRCCKECRRKSFPHSFPSSIHSNSIVVSLFLIPVLTKHPSFKCYSYDRSLNLDYMQLCCISHSLRAPPFLHSAPGHDFCAEDHSCGANAQCQNLAERAVCVCLPGFTPLREDHAYCEDIDECARGAHYCHENTICVNTQGSFHCDCLPGFTRVDDYSCTEHDECQSGTHKCNPNAICTNTVGSHKCTCLPGYVGDGHSCEASCGEGCINGGTCVSPDVCVCPSGFSGRHCESDIDECVQASMQCHANARCVNLPGWFHCECRVGFRDNGSFSHRGQSCIDIDECTTEHHGCSNETECVNLPGGFDCRCPRGRRCGGECSFAGKRRRNRHVWTLPGDHCSVCSCQNGKVFCRRTVCECENPNVERSCCPECDGHLAKHCHLPGTARSHRSGEIWLSGCQRCHCLGGRVECHPLACPVLRCPFRVLAEGECCPRCVPEPCHAQPTSTNQARMCHDGQGVGRLPGAFWRLDNEPCTSCHCQVRPGASSEHETCDIEVIPDHVSIIRVSLVGWLYFMRGFLSQDSNFLMHQYSTSTAREK</sequence>
<dbReference type="SMART" id="SM00215">
    <property type="entry name" value="VWC_out"/>
    <property type="match status" value="2"/>
</dbReference>
<dbReference type="InterPro" id="IPR009030">
    <property type="entry name" value="Growth_fac_rcpt_cys_sf"/>
</dbReference>
<dbReference type="InterPro" id="IPR048287">
    <property type="entry name" value="TSPN-like_N"/>
</dbReference>
<dbReference type="Pfam" id="PF12947">
    <property type="entry name" value="EGF_3"/>
    <property type="match status" value="1"/>
</dbReference>
<dbReference type="PANTHER" id="PTHR24042">
    <property type="entry name" value="NEL HOMOLOG"/>
    <property type="match status" value="1"/>
</dbReference>
<evidence type="ECO:0000256" key="6">
    <source>
        <dbReference type="ARBA" id="ARBA00023180"/>
    </source>
</evidence>
<evidence type="ECO:0000256" key="3">
    <source>
        <dbReference type="ARBA" id="ARBA00022737"/>
    </source>
</evidence>
<dbReference type="SMART" id="SM00179">
    <property type="entry name" value="EGF_CA"/>
    <property type="match status" value="5"/>
</dbReference>
<reference evidence="10" key="1">
    <citation type="submission" date="2025-08" db="UniProtKB">
        <authorList>
            <consortium name="Ensembl"/>
        </authorList>
    </citation>
    <scope>IDENTIFICATION</scope>
</reference>
<keyword evidence="6" id="KW-0325">Glycoprotein</keyword>
<dbReference type="InterPro" id="IPR001881">
    <property type="entry name" value="EGF-like_Ca-bd_dom"/>
</dbReference>
<dbReference type="PROSITE" id="PS01187">
    <property type="entry name" value="EGF_CA"/>
    <property type="match status" value="1"/>
</dbReference>
<dbReference type="InterPro" id="IPR018097">
    <property type="entry name" value="EGF_Ca-bd_CS"/>
</dbReference>
<feature type="domain" description="EGF-like" evidence="8">
    <location>
        <begin position="491"/>
        <end position="521"/>
    </location>
</feature>
<dbReference type="Gene3D" id="6.20.200.20">
    <property type="match status" value="1"/>
</dbReference>
<dbReference type="CDD" id="cd00054">
    <property type="entry name" value="EGF_CA"/>
    <property type="match status" value="4"/>
</dbReference>
<dbReference type="SMART" id="SM00214">
    <property type="entry name" value="VWC"/>
    <property type="match status" value="3"/>
</dbReference>
<dbReference type="GO" id="GO:0005080">
    <property type="term" value="F:protein kinase C binding"/>
    <property type="evidence" value="ECO:0007669"/>
    <property type="project" value="TreeGrafter"/>
</dbReference>
<dbReference type="PROSITE" id="PS50184">
    <property type="entry name" value="VWFC_2"/>
    <property type="match status" value="2"/>
</dbReference>
<evidence type="ECO:0000256" key="2">
    <source>
        <dbReference type="ARBA" id="ARBA00022729"/>
    </source>
</evidence>
<dbReference type="Proteomes" id="UP000694388">
    <property type="component" value="Unplaced"/>
</dbReference>
<keyword evidence="1 7" id="KW-0245">EGF-like domain</keyword>
<dbReference type="PROSITE" id="PS50026">
    <property type="entry name" value="EGF_3"/>
    <property type="match status" value="6"/>
</dbReference>
<feature type="disulfide bond" evidence="7">
    <location>
        <begin position="493"/>
        <end position="503"/>
    </location>
</feature>
<feature type="domain" description="VWFC" evidence="9">
    <location>
        <begin position="239"/>
        <end position="298"/>
    </location>
</feature>
<organism evidence="10 11">
    <name type="scientific">Eptatretus burgeri</name>
    <name type="common">Inshore hagfish</name>
    <dbReference type="NCBI Taxonomy" id="7764"/>
    <lineage>
        <taxon>Eukaryota</taxon>
        <taxon>Metazoa</taxon>
        <taxon>Chordata</taxon>
        <taxon>Craniata</taxon>
        <taxon>Vertebrata</taxon>
        <taxon>Cyclostomata</taxon>
        <taxon>Myxini</taxon>
        <taxon>Myxiniformes</taxon>
        <taxon>Myxinidae</taxon>
        <taxon>Eptatretinae</taxon>
        <taxon>Eptatretus</taxon>
    </lineage>
</organism>
<feature type="domain" description="EGF-like" evidence="8">
    <location>
        <begin position="570"/>
        <end position="605"/>
    </location>
</feature>
<dbReference type="Gene3D" id="2.10.25.10">
    <property type="entry name" value="Laminin"/>
    <property type="match status" value="6"/>
</dbReference>
<name>A0A8C4Q7B1_EPTBU</name>
<dbReference type="Gene3D" id="2.60.120.200">
    <property type="match status" value="1"/>
</dbReference>
<keyword evidence="11" id="KW-1185">Reference proteome</keyword>
<evidence type="ECO:0000256" key="5">
    <source>
        <dbReference type="ARBA" id="ARBA00023157"/>
    </source>
</evidence>
<dbReference type="SMART" id="SM00210">
    <property type="entry name" value="TSPN"/>
    <property type="match status" value="1"/>
</dbReference>